<name>A0A2P7B1Y6_9HYPH</name>
<dbReference type="Pfam" id="PF00353">
    <property type="entry name" value="HemolysinCabind"/>
    <property type="match status" value="1"/>
</dbReference>
<comment type="caution">
    <text evidence="2">The sequence shown here is derived from an EMBL/GenBank/DDBJ whole genome shotgun (WGS) entry which is preliminary data.</text>
</comment>
<accession>A0A2P7B1Y6</accession>
<protein>
    <recommendedName>
        <fullName evidence="4">Calcium-binding protein</fullName>
    </recommendedName>
</protein>
<dbReference type="Gene3D" id="2.150.10.10">
    <property type="entry name" value="Serralysin-like metalloprotease, C-terminal"/>
    <property type="match status" value="1"/>
</dbReference>
<dbReference type="EMBL" id="PGGN01000001">
    <property type="protein sequence ID" value="PSH60477.1"/>
    <property type="molecule type" value="Genomic_DNA"/>
</dbReference>
<evidence type="ECO:0000313" key="2">
    <source>
        <dbReference type="EMBL" id="PSH60477.1"/>
    </source>
</evidence>
<reference evidence="3" key="1">
    <citation type="submission" date="2017-11" db="EMBL/GenBank/DDBJ databases">
        <authorList>
            <person name="Kuznetsova I."/>
            <person name="Sazanova A."/>
            <person name="Chirak E."/>
            <person name="Safronova V."/>
            <person name="Willems A."/>
        </authorList>
    </citation>
    <scope>NUCLEOTIDE SEQUENCE [LARGE SCALE GENOMIC DNA]</scope>
    <source>
        <strain evidence="3">PEPV15</strain>
    </source>
</reference>
<dbReference type="AlphaFoldDB" id="A0A2P7B1Y6"/>
<sequence>MGELKRIWGKPGIDPATGKPTRSIAIGGPMPEIVVGGPGDDVLYGMDGDDFLWGGPGHDRLYGGSGGDFFGFIDSISGGDNGSATQRGGDEICDFSHAEGDHIDLSGILTNGATDKGNHVHYIGKEAFSGTAGEIRYDFVEDYGVKIFVDTNGDKTSDFWIGLLGVSSLDASDFLLTTTIFADTVFPHSHDSPIGIIERSQVPHVHSETSSTLVVSPPAFL</sequence>
<dbReference type="OrthoDB" id="8404603at2"/>
<proteinExistence type="predicted"/>
<dbReference type="GO" id="GO:0005509">
    <property type="term" value="F:calcium ion binding"/>
    <property type="evidence" value="ECO:0007669"/>
    <property type="project" value="InterPro"/>
</dbReference>
<dbReference type="SUPFAM" id="SSF51120">
    <property type="entry name" value="beta-Roll"/>
    <property type="match status" value="1"/>
</dbReference>
<evidence type="ECO:0008006" key="4">
    <source>
        <dbReference type="Google" id="ProtNLM"/>
    </source>
</evidence>
<keyword evidence="3" id="KW-1185">Reference proteome</keyword>
<dbReference type="InterPro" id="IPR011049">
    <property type="entry name" value="Serralysin-like_metalloprot_C"/>
</dbReference>
<dbReference type="PRINTS" id="PR00313">
    <property type="entry name" value="CABNDNGRPT"/>
</dbReference>
<evidence type="ECO:0000256" key="1">
    <source>
        <dbReference type="SAM" id="MobiDB-lite"/>
    </source>
</evidence>
<dbReference type="NCBIfam" id="TIGR03661">
    <property type="entry name" value="T1SS_VCA0849"/>
    <property type="match status" value="1"/>
</dbReference>
<organism evidence="2 3">
    <name type="scientific">Phyllobacterium endophyticum</name>
    <dbReference type="NCBI Taxonomy" id="1149773"/>
    <lineage>
        <taxon>Bacteria</taxon>
        <taxon>Pseudomonadati</taxon>
        <taxon>Pseudomonadota</taxon>
        <taxon>Alphaproteobacteria</taxon>
        <taxon>Hyphomicrobiales</taxon>
        <taxon>Phyllobacteriaceae</taxon>
        <taxon>Phyllobacterium</taxon>
    </lineage>
</organism>
<gene>
    <name evidence="2" type="ORF">CU100_07330</name>
</gene>
<evidence type="ECO:0000313" key="3">
    <source>
        <dbReference type="Proteomes" id="UP000241158"/>
    </source>
</evidence>
<dbReference type="InterPro" id="IPR019960">
    <property type="entry name" value="T1SS_VCA0849"/>
</dbReference>
<dbReference type="Proteomes" id="UP000241158">
    <property type="component" value="Unassembled WGS sequence"/>
</dbReference>
<dbReference type="PROSITE" id="PS00330">
    <property type="entry name" value="HEMOLYSIN_CALCIUM"/>
    <property type="match status" value="2"/>
</dbReference>
<dbReference type="InterPro" id="IPR001343">
    <property type="entry name" value="Hemolysn_Ca-bd"/>
</dbReference>
<feature type="region of interest" description="Disordered" evidence="1">
    <location>
        <begin position="1"/>
        <end position="22"/>
    </location>
</feature>
<dbReference type="InterPro" id="IPR018511">
    <property type="entry name" value="Hemolysin-typ_Ca-bd_CS"/>
</dbReference>